<protein>
    <submittedName>
        <fullName evidence="2">Uncharacterized protein</fullName>
    </submittedName>
</protein>
<feature type="compositionally biased region" description="Basic and acidic residues" evidence="1">
    <location>
        <begin position="41"/>
        <end position="50"/>
    </location>
</feature>
<dbReference type="AlphaFoldDB" id="A0A5B7F0Z5"/>
<evidence type="ECO:0000313" key="3">
    <source>
        <dbReference type="Proteomes" id="UP000324222"/>
    </source>
</evidence>
<accession>A0A5B7F0Z5</accession>
<evidence type="ECO:0000256" key="1">
    <source>
        <dbReference type="SAM" id="MobiDB-lite"/>
    </source>
</evidence>
<feature type="region of interest" description="Disordered" evidence="1">
    <location>
        <begin position="41"/>
        <end position="73"/>
    </location>
</feature>
<dbReference type="Proteomes" id="UP000324222">
    <property type="component" value="Unassembled WGS sequence"/>
</dbReference>
<reference evidence="2 3" key="1">
    <citation type="submission" date="2019-05" db="EMBL/GenBank/DDBJ databases">
        <title>Another draft genome of Portunus trituberculatus and its Hox gene families provides insights of decapod evolution.</title>
        <authorList>
            <person name="Jeong J.-H."/>
            <person name="Song I."/>
            <person name="Kim S."/>
            <person name="Choi T."/>
            <person name="Kim D."/>
            <person name="Ryu S."/>
            <person name="Kim W."/>
        </authorList>
    </citation>
    <scope>NUCLEOTIDE SEQUENCE [LARGE SCALE GENOMIC DNA]</scope>
    <source>
        <tissue evidence="2">Muscle</tissue>
    </source>
</reference>
<dbReference type="EMBL" id="VSRR010004024">
    <property type="protein sequence ID" value="MPC38264.1"/>
    <property type="molecule type" value="Genomic_DNA"/>
</dbReference>
<comment type="caution">
    <text evidence="2">The sequence shown here is derived from an EMBL/GenBank/DDBJ whole genome shotgun (WGS) entry which is preliminary data.</text>
</comment>
<gene>
    <name evidence="2" type="ORF">E2C01_031770</name>
</gene>
<feature type="region of interest" description="Disordered" evidence="1">
    <location>
        <begin position="1"/>
        <end position="23"/>
    </location>
</feature>
<keyword evidence="3" id="KW-1185">Reference proteome</keyword>
<name>A0A5B7F0Z5_PORTR</name>
<proteinExistence type="predicted"/>
<evidence type="ECO:0000313" key="2">
    <source>
        <dbReference type="EMBL" id="MPC38264.1"/>
    </source>
</evidence>
<organism evidence="2 3">
    <name type="scientific">Portunus trituberculatus</name>
    <name type="common">Swimming crab</name>
    <name type="synonym">Neptunus trituberculatus</name>
    <dbReference type="NCBI Taxonomy" id="210409"/>
    <lineage>
        <taxon>Eukaryota</taxon>
        <taxon>Metazoa</taxon>
        <taxon>Ecdysozoa</taxon>
        <taxon>Arthropoda</taxon>
        <taxon>Crustacea</taxon>
        <taxon>Multicrustacea</taxon>
        <taxon>Malacostraca</taxon>
        <taxon>Eumalacostraca</taxon>
        <taxon>Eucarida</taxon>
        <taxon>Decapoda</taxon>
        <taxon>Pleocyemata</taxon>
        <taxon>Brachyura</taxon>
        <taxon>Eubrachyura</taxon>
        <taxon>Portunoidea</taxon>
        <taxon>Portunidae</taxon>
        <taxon>Portuninae</taxon>
        <taxon>Portunus</taxon>
    </lineage>
</organism>
<sequence length="73" mass="8005">MEEGAAPGKASKPDTQYTAGECRGEHERKIKYFSRSEQLRKQYTETESRPRNIQGGSCGVGYSLEDSNGAATC</sequence>